<dbReference type="Proteomes" id="UP001139502">
    <property type="component" value="Unassembled WGS sequence"/>
</dbReference>
<accession>A0A9X2HJZ6</accession>
<dbReference type="RefSeq" id="WP_254166010.1">
    <property type="nucleotide sequence ID" value="NZ_JANAFB010000012.1"/>
</dbReference>
<reference evidence="1" key="1">
    <citation type="submission" date="2022-06" db="EMBL/GenBank/DDBJ databases">
        <title>Rothia sp. isolated from sandalwood seedling.</title>
        <authorList>
            <person name="Tuikhar N."/>
            <person name="Kirdat K."/>
            <person name="Thorat V."/>
            <person name="Swetha P."/>
            <person name="Padma S."/>
            <person name="Sundararaj R."/>
            <person name="Yadav A."/>
        </authorList>
    </citation>
    <scope>NUCLEOTIDE SEQUENCE</scope>
    <source>
        <strain evidence="1">AR01</strain>
    </source>
</reference>
<organism evidence="1 2">
    <name type="scientific">Rothia santali</name>
    <dbReference type="NCBI Taxonomy" id="2949643"/>
    <lineage>
        <taxon>Bacteria</taxon>
        <taxon>Bacillati</taxon>
        <taxon>Actinomycetota</taxon>
        <taxon>Actinomycetes</taxon>
        <taxon>Micrococcales</taxon>
        <taxon>Micrococcaceae</taxon>
        <taxon>Rothia</taxon>
    </lineage>
</organism>
<dbReference type="EMBL" id="JANAFB010000012">
    <property type="protein sequence ID" value="MCP3425683.1"/>
    <property type="molecule type" value="Genomic_DNA"/>
</dbReference>
<protein>
    <submittedName>
        <fullName evidence="1">Pyrimidine dimer DNA glycosylase/endonuclease V</fullName>
    </submittedName>
</protein>
<evidence type="ECO:0000313" key="2">
    <source>
        <dbReference type="Proteomes" id="UP001139502"/>
    </source>
</evidence>
<dbReference type="Pfam" id="PF03013">
    <property type="entry name" value="Pyr_excise"/>
    <property type="match status" value="1"/>
</dbReference>
<gene>
    <name evidence="1" type="ORF">NBM05_06565</name>
</gene>
<keyword evidence="2" id="KW-1185">Reference proteome</keyword>
<name>A0A9X2HJZ6_9MICC</name>
<sequence>MRLWSLHPDHLDAKGLVAGWREALLAQKVLAGATHGYRNHPQLVRFKAAPDPQAAMSAFLRPIAEEATARGYNFDRGKIIPGPVIAAEADVADPGPELTGLGFVDARHAPAAPPEPSGPAAPARPAPALLAAQTVPQIPVTEGQVRYEAELLLFKLRMRSPKMVDAFEDLLRTGLPRLHPLFNLVPGDVEPWEKVRNDL</sequence>
<proteinExistence type="predicted"/>
<dbReference type="InterPro" id="IPR004260">
    <property type="entry name" value="Pyr-dimer_DNA_glycosylase"/>
</dbReference>
<comment type="caution">
    <text evidence="1">The sequence shown here is derived from an EMBL/GenBank/DDBJ whole genome shotgun (WGS) entry which is preliminary data.</text>
</comment>
<dbReference type="AlphaFoldDB" id="A0A9X2HJZ6"/>
<evidence type="ECO:0000313" key="1">
    <source>
        <dbReference type="EMBL" id="MCP3425683.1"/>
    </source>
</evidence>